<feature type="transmembrane region" description="Helical" evidence="2">
    <location>
        <begin position="102"/>
        <end position="121"/>
    </location>
</feature>
<feature type="coiled-coil region" evidence="1">
    <location>
        <begin position="47"/>
        <end position="74"/>
    </location>
</feature>
<dbReference type="Gene3D" id="1.20.1170.10">
    <property type="match status" value="1"/>
</dbReference>
<reference evidence="4 5" key="1">
    <citation type="submission" date="2016-11" db="EMBL/GenBank/DDBJ databases">
        <title>Complete genome sequencing of Virgibacillus halodenitrificans PDB-F2.</title>
        <authorList>
            <person name="Sun Z."/>
            <person name="Zhou Y."/>
            <person name="Li H."/>
        </authorList>
    </citation>
    <scope>NUCLEOTIDE SEQUENCE [LARGE SCALE GENOMIC DNA]</scope>
    <source>
        <strain evidence="4 5">PDB-F2</strain>
    </source>
</reference>
<evidence type="ECO:0000313" key="4">
    <source>
        <dbReference type="EMBL" id="APC47798.1"/>
    </source>
</evidence>
<dbReference type="Proteomes" id="UP000182945">
    <property type="component" value="Chromosome"/>
</dbReference>
<feature type="domain" description="Glycine zipper-like" evidence="3">
    <location>
        <begin position="93"/>
        <end position="143"/>
    </location>
</feature>
<evidence type="ECO:0000313" key="5">
    <source>
        <dbReference type="Proteomes" id="UP000182945"/>
    </source>
</evidence>
<proteinExistence type="predicted"/>
<gene>
    <name evidence="4" type="ORF">BME96_06260</name>
</gene>
<keyword evidence="1" id="KW-0175">Coiled coil</keyword>
<name>A0AAC9NK79_VIRHA</name>
<dbReference type="InterPro" id="IPR058598">
    <property type="entry name" value="Gly_zipper-like_dom"/>
</dbReference>
<sequence>MEVQRVSTLKAILQEIRNTVDEQLNLQLELNKCERIIQRLNSFSTACEECNQHFKLLEDDILQLKDKLGELEDSDLKHHKQTLETISSHLQGKHKLVSSGHYLSISMCFGPSIGLLFGMLIFDNIGFWLPIGMGIGIIIGAYLDADAGKKGLVL</sequence>
<keyword evidence="2" id="KW-0472">Membrane</keyword>
<dbReference type="EMBL" id="CP017962">
    <property type="protein sequence ID" value="APC47798.1"/>
    <property type="molecule type" value="Genomic_DNA"/>
</dbReference>
<accession>A0AAC9NK79</accession>
<dbReference type="GeneID" id="71513984"/>
<dbReference type="RefSeq" id="WP_071648657.1">
    <property type="nucleotide sequence ID" value="NZ_CP017962.1"/>
</dbReference>
<dbReference type="AlphaFoldDB" id="A0AAC9NK79"/>
<dbReference type="KEGG" id="vhl:BME96_06260"/>
<dbReference type="Pfam" id="PF26273">
    <property type="entry name" value="Gly_zipper"/>
    <property type="match status" value="1"/>
</dbReference>
<evidence type="ECO:0000259" key="3">
    <source>
        <dbReference type="Pfam" id="PF26273"/>
    </source>
</evidence>
<protein>
    <recommendedName>
        <fullName evidence="3">Glycine zipper-like domain-containing protein</fullName>
    </recommendedName>
</protein>
<evidence type="ECO:0000256" key="1">
    <source>
        <dbReference type="SAM" id="Coils"/>
    </source>
</evidence>
<organism evidence="4 5">
    <name type="scientific">Virgibacillus halodenitrificans</name>
    <name type="common">Bacillus halodenitrificans</name>
    <dbReference type="NCBI Taxonomy" id="1482"/>
    <lineage>
        <taxon>Bacteria</taxon>
        <taxon>Bacillati</taxon>
        <taxon>Bacillota</taxon>
        <taxon>Bacilli</taxon>
        <taxon>Bacillales</taxon>
        <taxon>Bacillaceae</taxon>
        <taxon>Virgibacillus</taxon>
    </lineage>
</organism>
<keyword evidence="2" id="KW-0812">Transmembrane</keyword>
<feature type="transmembrane region" description="Helical" evidence="2">
    <location>
        <begin position="127"/>
        <end position="145"/>
    </location>
</feature>
<keyword evidence="2" id="KW-1133">Transmembrane helix</keyword>
<evidence type="ECO:0000256" key="2">
    <source>
        <dbReference type="SAM" id="Phobius"/>
    </source>
</evidence>